<dbReference type="InterPro" id="IPR001351">
    <property type="entry name" value="Ribosomal_uS3_C"/>
</dbReference>
<comment type="function">
    <text evidence="6">Binds the lower part of the 30S subunit head.</text>
</comment>
<keyword evidence="4 6" id="KW-0689">Ribosomal protein</keyword>
<feature type="compositionally biased region" description="Basic and acidic residues" evidence="7">
    <location>
        <begin position="228"/>
        <end position="245"/>
    </location>
</feature>
<keyword evidence="5 6" id="KW-0687">Ribonucleoprotein</keyword>
<dbReference type="FunFam" id="3.30.300.20:FF:000001">
    <property type="entry name" value="30S ribosomal protein S3"/>
    <property type="match status" value="1"/>
</dbReference>
<evidence type="ECO:0000256" key="6">
    <source>
        <dbReference type="HAMAP-Rule" id="MF_01309"/>
    </source>
</evidence>
<organism evidence="9">
    <name type="scientific">Fervidicoccus fontis</name>
    <dbReference type="NCBI Taxonomy" id="683846"/>
    <lineage>
        <taxon>Archaea</taxon>
        <taxon>Thermoproteota</taxon>
        <taxon>Thermoprotei</taxon>
        <taxon>Fervidicoccales</taxon>
        <taxon>Fervidicoccaceae</taxon>
        <taxon>Fervidicoccus</taxon>
    </lineage>
</organism>
<dbReference type="GO" id="GO:0003735">
    <property type="term" value="F:structural constituent of ribosome"/>
    <property type="evidence" value="ECO:0007669"/>
    <property type="project" value="UniProtKB-UniRule"/>
</dbReference>
<feature type="region of interest" description="Disordered" evidence="7">
    <location>
        <begin position="214"/>
        <end position="245"/>
    </location>
</feature>
<dbReference type="AlphaFoldDB" id="A0A7C2ULR9"/>
<keyword evidence="3 6" id="KW-0694">RNA-binding</keyword>
<dbReference type="Pfam" id="PF00189">
    <property type="entry name" value="Ribosomal_S3_C"/>
    <property type="match status" value="1"/>
</dbReference>
<dbReference type="Gene3D" id="3.30.1140.32">
    <property type="entry name" value="Ribosomal protein S3, C-terminal domain"/>
    <property type="match status" value="1"/>
</dbReference>
<dbReference type="PROSITE" id="PS50823">
    <property type="entry name" value="KH_TYPE_2"/>
    <property type="match status" value="1"/>
</dbReference>
<dbReference type="InterPro" id="IPR027488">
    <property type="entry name" value="Ribosomal_uS3_arc"/>
</dbReference>
<dbReference type="SUPFAM" id="SSF54814">
    <property type="entry name" value="Prokaryotic type KH domain (KH-domain type II)"/>
    <property type="match status" value="1"/>
</dbReference>
<evidence type="ECO:0000256" key="4">
    <source>
        <dbReference type="ARBA" id="ARBA00022980"/>
    </source>
</evidence>
<evidence type="ECO:0000256" key="5">
    <source>
        <dbReference type="ARBA" id="ARBA00023274"/>
    </source>
</evidence>
<evidence type="ECO:0000259" key="8">
    <source>
        <dbReference type="PROSITE" id="PS50823"/>
    </source>
</evidence>
<dbReference type="Gene3D" id="3.30.300.20">
    <property type="match status" value="1"/>
</dbReference>
<dbReference type="PANTHER" id="PTHR11760">
    <property type="entry name" value="30S/40S RIBOSOMAL PROTEIN S3"/>
    <property type="match status" value="1"/>
</dbReference>
<gene>
    <name evidence="6" type="primary">rps3</name>
    <name evidence="9" type="ORF">ENO36_04370</name>
</gene>
<dbReference type="InterPro" id="IPR036419">
    <property type="entry name" value="Ribosomal_S3_C_sf"/>
</dbReference>
<dbReference type="Proteomes" id="UP000885664">
    <property type="component" value="Unassembled WGS sequence"/>
</dbReference>
<dbReference type="GO" id="GO:0019843">
    <property type="term" value="F:rRNA binding"/>
    <property type="evidence" value="ECO:0007669"/>
    <property type="project" value="UniProtKB-UniRule"/>
</dbReference>
<dbReference type="InterPro" id="IPR057258">
    <property type="entry name" value="Ribosomal_uS3"/>
</dbReference>
<dbReference type="PANTHER" id="PTHR11760:SF32">
    <property type="entry name" value="SMALL RIBOSOMAL SUBUNIT PROTEIN US3"/>
    <property type="match status" value="1"/>
</dbReference>
<dbReference type="InterPro" id="IPR004044">
    <property type="entry name" value="KH_dom_type_2"/>
</dbReference>
<dbReference type="Pfam" id="PF07650">
    <property type="entry name" value="KH_2"/>
    <property type="match status" value="1"/>
</dbReference>
<evidence type="ECO:0000256" key="7">
    <source>
        <dbReference type="SAM" id="MobiDB-lite"/>
    </source>
</evidence>
<keyword evidence="2 6" id="KW-0699">rRNA-binding</keyword>
<comment type="caution">
    <text evidence="9">The sequence shown here is derived from an EMBL/GenBank/DDBJ whole genome shotgun (WGS) entry which is preliminary data.</text>
</comment>
<evidence type="ECO:0000256" key="3">
    <source>
        <dbReference type="ARBA" id="ARBA00022884"/>
    </source>
</evidence>
<accession>A0A7C2ULR9</accession>
<dbReference type="EMBL" id="DSFE01000094">
    <property type="protein sequence ID" value="HEU98069.1"/>
    <property type="molecule type" value="Genomic_DNA"/>
</dbReference>
<dbReference type="NCBIfam" id="NF003219">
    <property type="entry name" value="PRK04191.1"/>
    <property type="match status" value="1"/>
</dbReference>
<dbReference type="HAMAP" id="MF_01309_A">
    <property type="entry name" value="Ribosomal_uS3_A"/>
    <property type="match status" value="1"/>
</dbReference>
<dbReference type="InterPro" id="IPR015946">
    <property type="entry name" value="KH_dom-like_a/b"/>
</dbReference>
<name>A0A7C2ULR9_9CREN</name>
<dbReference type="InterPro" id="IPR009019">
    <property type="entry name" value="KH_sf_prok-type"/>
</dbReference>
<evidence type="ECO:0000313" key="9">
    <source>
        <dbReference type="EMBL" id="HEU98069.1"/>
    </source>
</evidence>
<protein>
    <recommendedName>
        <fullName evidence="6">Small ribosomal subunit protein uS3</fullName>
    </recommendedName>
</protein>
<dbReference type="NCBIfam" id="TIGR01008">
    <property type="entry name" value="uS3_euk_arch"/>
    <property type="match status" value="1"/>
</dbReference>
<evidence type="ECO:0000256" key="2">
    <source>
        <dbReference type="ARBA" id="ARBA00022730"/>
    </source>
</evidence>
<dbReference type="InterPro" id="IPR005703">
    <property type="entry name" value="Ribosomal_uS3_euk/arc"/>
</dbReference>
<comment type="subunit">
    <text evidence="6">Part of the 30S ribosomal subunit.</text>
</comment>
<evidence type="ECO:0000256" key="1">
    <source>
        <dbReference type="ARBA" id="ARBA00010761"/>
    </source>
</evidence>
<dbReference type="CDD" id="cd02411">
    <property type="entry name" value="KH-II_30S_S3_arch"/>
    <property type="match status" value="1"/>
</dbReference>
<dbReference type="GO" id="GO:0006412">
    <property type="term" value="P:translation"/>
    <property type="evidence" value="ECO:0007669"/>
    <property type="project" value="UniProtKB-UniRule"/>
</dbReference>
<dbReference type="SUPFAM" id="SSF54821">
    <property type="entry name" value="Ribosomal protein S3 C-terminal domain"/>
    <property type="match status" value="1"/>
</dbReference>
<comment type="similarity">
    <text evidence="1 6">Belongs to the universal ribosomal protein uS3 family.</text>
</comment>
<proteinExistence type="inferred from homology"/>
<reference evidence="9" key="1">
    <citation type="journal article" date="2020" name="mSystems">
        <title>Genome- and Community-Level Interaction Insights into Carbon Utilization and Element Cycling Functions of Hydrothermarchaeota in Hydrothermal Sediment.</title>
        <authorList>
            <person name="Zhou Z."/>
            <person name="Liu Y."/>
            <person name="Xu W."/>
            <person name="Pan J."/>
            <person name="Luo Z.H."/>
            <person name="Li M."/>
        </authorList>
    </citation>
    <scope>NUCLEOTIDE SEQUENCE [LARGE SCALE GENOMIC DNA]</scope>
    <source>
        <strain evidence="9">SpSt-1259</strain>
    </source>
</reference>
<feature type="domain" description="KH type-2" evidence="8">
    <location>
        <begin position="18"/>
        <end position="87"/>
    </location>
</feature>
<dbReference type="GO" id="GO:0022627">
    <property type="term" value="C:cytosolic small ribosomal subunit"/>
    <property type="evidence" value="ECO:0007669"/>
    <property type="project" value="UniProtKB-UniRule"/>
</dbReference>
<sequence>MVNVKRYFIEKSMSLVKVDEYLAKQFYRAGYSGVDIYRTPLGTRVVIKVERPALIIGRRGQTIKNLSTIFENYFGLENPQITVMPVDNPDLDARTVAFRLAVSLERGFHFRKLAFAALKRIMAAGAIGAEIIISGKITSERARYEKFRAGKVYKTGEQATYIVDKAVAHALLKPGIYGVKVIIVKPQRTKDTLMIRSPEEAGIKLEDFAKKEKEEKAALTEEEPSFPEEEKIGGNEEVKTDEPQA</sequence>